<dbReference type="RefSeq" id="WP_116208425.1">
    <property type="nucleotide sequence ID" value="NZ_QUNR01000003.1"/>
</dbReference>
<dbReference type="PANTHER" id="PTHR36529">
    <property type="entry name" value="SLL1095 PROTEIN"/>
    <property type="match status" value="1"/>
</dbReference>
<evidence type="ECO:0008006" key="3">
    <source>
        <dbReference type="Google" id="ProtNLM"/>
    </source>
</evidence>
<keyword evidence="2" id="KW-1185">Reference proteome</keyword>
<protein>
    <recommendedName>
        <fullName evidence="3">Glycosyltransferase A (GT-A) superfamily protein (DUF2064 family)</fullName>
    </recommendedName>
</protein>
<proteinExistence type="predicted"/>
<sequence>MNTALIIFAKAPQPGLCKTRLNPALGAKGAADLAARMLASTLAFASEAGFASVVLRMAPDPTNGAWQDVSIPAGTQCLAQGDGDLGARMQRAAEAALLDHDAVLLVGTDCVELDADWLRAAAAALADHDAVLHPSDDGGYTLLGLRRSHDSLFSEMPWSTEQVAALTRERLDALGWRYAVLSISHDIDTPDDLIYLPDHWPLPMIG</sequence>
<reference evidence="1 2" key="1">
    <citation type="submission" date="2018-08" db="EMBL/GenBank/DDBJ databases">
        <title>Genomic Encyclopedia of Type Strains, Phase IV (KMG-IV): sequencing the most valuable type-strain genomes for metagenomic binning, comparative biology and taxonomic classification.</title>
        <authorList>
            <person name="Goeker M."/>
        </authorList>
    </citation>
    <scope>NUCLEOTIDE SEQUENCE [LARGE SCALE GENOMIC DNA]</scope>
    <source>
        <strain evidence="1 2">DSM 26022</strain>
    </source>
</reference>
<accession>A0A3E0H3E0</accession>
<dbReference type="Proteomes" id="UP000256774">
    <property type="component" value="Unassembled WGS sequence"/>
</dbReference>
<organism evidence="1 2">
    <name type="scientific">Paraperlucidibaca baekdonensis</name>
    <dbReference type="NCBI Taxonomy" id="748120"/>
    <lineage>
        <taxon>Bacteria</taxon>
        <taxon>Pseudomonadati</taxon>
        <taxon>Pseudomonadota</taxon>
        <taxon>Gammaproteobacteria</taxon>
        <taxon>Moraxellales</taxon>
        <taxon>Moraxellaceae</taxon>
        <taxon>Paraperlucidibaca</taxon>
    </lineage>
</organism>
<dbReference type="InterPro" id="IPR018641">
    <property type="entry name" value="Trfase_1_rSAM/seldom-assoc"/>
</dbReference>
<name>A0A3E0H3E0_9GAMM</name>
<dbReference type="Pfam" id="PF09837">
    <property type="entry name" value="DUF2064"/>
    <property type="match status" value="1"/>
</dbReference>
<dbReference type="AlphaFoldDB" id="A0A3E0H3E0"/>
<dbReference type="PANTHER" id="PTHR36529:SF1">
    <property type="entry name" value="GLYCOSYLTRANSFERASE"/>
    <property type="match status" value="1"/>
</dbReference>
<dbReference type="SUPFAM" id="SSF53448">
    <property type="entry name" value="Nucleotide-diphospho-sugar transferases"/>
    <property type="match status" value="1"/>
</dbReference>
<evidence type="ECO:0000313" key="2">
    <source>
        <dbReference type="Proteomes" id="UP000256774"/>
    </source>
</evidence>
<dbReference type="InterPro" id="IPR029044">
    <property type="entry name" value="Nucleotide-diphossugar_trans"/>
</dbReference>
<dbReference type="EMBL" id="QUNR01000003">
    <property type="protein sequence ID" value="REH37819.1"/>
    <property type="molecule type" value="Genomic_DNA"/>
</dbReference>
<dbReference type="OrthoDB" id="9798250at2"/>
<evidence type="ECO:0000313" key="1">
    <source>
        <dbReference type="EMBL" id="REH37819.1"/>
    </source>
</evidence>
<comment type="caution">
    <text evidence="1">The sequence shown here is derived from an EMBL/GenBank/DDBJ whole genome shotgun (WGS) entry which is preliminary data.</text>
</comment>
<dbReference type="NCBIfam" id="TIGR04282">
    <property type="entry name" value="glyco_like_cofC"/>
    <property type="match status" value="1"/>
</dbReference>
<dbReference type="Gene3D" id="3.90.550.10">
    <property type="entry name" value="Spore Coat Polysaccharide Biosynthesis Protein SpsA, Chain A"/>
    <property type="match status" value="1"/>
</dbReference>
<gene>
    <name evidence="1" type="ORF">DFR26_1603</name>
</gene>